<proteinExistence type="predicted"/>
<evidence type="ECO:0000313" key="1">
    <source>
        <dbReference type="EMBL" id="KAG9225034.1"/>
    </source>
</evidence>
<accession>A0ACB7J4R0</accession>
<keyword evidence="2" id="KW-1185">Reference proteome</keyword>
<protein>
    <submittedName>
        <fullName evidence="1">Uncharacterized protein</fullName>
    </submittedName>
</protein>
<reference evidence="1 2" key="1">
    <citation type="journal article" date="2021" name="Appl. Environ. Microbiol.">
        <title>Genetic linkage and physical mapping for an oyster mushroom Pleurotus cornucopiae and QTL analysis for the trait cap color.</title>
        <authorList>
            <person name="Zhang Y."/>
            <person name="Gao W."/>
            <person name="Sonnenberg A."/>
            <person name="Chen Q."/>
            <person name="Zhang J."/>
            <person name="Huang C."/>
        </authorList>
    </citation>
    <scope>NUCLEOTIDE SEQUENCE [LARGE SCALE GENOMIC DNA]</scope>
    <source>
        <strain evidence="1">CCMSSC00406</strain>
    </source>
</reference>
<comment type="caution">
    <text evidence="1">The sequence shown here is derived from an EMBL/GenBank/DDBJ whole genome shotgun (WGS) entry which is preliminary data.</text>
</comment>
<dbReference type="Proteomes" id="UP000824881">
    <property type="component" value="Unassembled WGS sequence"/>
</dbReference>
<name>A0ACB7J4R0_PLECO</name>
<evidence type="ECO:0000313" key="2">
    <source>
        <dbReference type="Proteomes" id="UP000824881"/>
    </source>
</evidence>
<sequence>MSNSQSEDTLDSRSTRRLNIVARVNAVCPHKDRCLLRNAGPQIGVQYAHLVPRALAQDDDLMNKLEWYWGMARRTIDLDTCYNMFPCGIAFHAMHDALQWGLLPSDDIVARYHNSLTRVHSEFYAERTNFPNIPNGNFSYRFLPLRDMENAAILRYLRIPTPVNPLGPSDTVTHYFPFDTMPLLTSHIHPKSSLSTLPRFYAPLSTYIGPGVRLLRLDLWQTVFNPPPGDSDGGDDDDDEDDPQDEDYSDEKTIPRRDGKRKKATTPPSPSTRSKRSRPLPKRGTLRAIRDCVPSSDRPLRVKEWVDKTQMALEAHPEPPSSPRNTDIPATSLCSANDCPAYSDSNVRVGVSDAETLFEIESCGHKRLLDGENPAAKKQKTSVDEFRSEGCHCVDS</sequence>
<gene>
    <name evidence="1" type="ORF">CCMSSC00406_0001815</name>
</gene>
<organism evidence="1 2">
    <name type="scientific">Pleurotus cornucopiae</name>
    <name type="common">Cornucopia mushroom</name>
    <dbReference type="NCBI Taxonomy" id="5321"/>
    <lineage>
        <taxon>Eukaryota</taxon>
        <taxon>Fungi</taxon>
        <taxon>Dikarya</taxon>
        <taxon>Basidiomycota</taxon>
        <taxon>Agaricomycotina</taxon>
        <taxon>Agaricomycetes</taxon>
        <taxon>Agaricomycetidae</taxon>
        <taxon>Agaricales</taxon>
        <taxon>Pleurotineae</taxon>
        <taxon>Pleurotaceae</taxon>
        <taxon>Pleurotus</taxon>
    </lineage>
</organism>
<dbReference type="EMBL" id="WQMT02000003">
    <property type="protein sequence ID" value="KAG9225034.1"/>
    <property type="molecule type" value="Genomic_DNA"/>
</dbReference>